<evidence type="ECO:0000259" key="2">
    <source>
        <dbReference type="Pfam" id="PF07859"/>
    </source>
</evidence>
<reference evidence="3" key="1">
    <citation type="submission" date="2022-08" db="EMBL/GenBank/DDBJ databases">
        <authorList>
            <person name="Gutierrez-Valencia J."/>
        </authorList>
    </citation>
    <scope>NUCLEOTIDE SEQUENCE</scope>
</reference>
<feature type="domain" description="Alpha/beta hydrolase fold-3" evidence="2">
    <location>
        <begin position="78"/>
        <end position="304"/>
    </location>
</feature>
<evidence type="ECO:0000313" key="4">
    <source>
        <dbReference type="Proteomes" id="UP001154282"/>
    </source>
</evidence>
<name>A0AAV0P3N5_9ROSI</name>
<dbReference type="InterPro" id="IPR013094">
    <property type="entry name" value="AB_hydrolase_3"/>
</dbReference>
<dbReference type="InterPro" id="IPR029058">
    <property type="entry name" value="AB_hydrolase_fold"/>
</dbReference>
<dbReference type="InterPro" id="IPR050466">
    <property type="entry name" value="Carboxylest/Gibb_receptor"/>
</dbReference>
<dbReference type="PANTHER" id="PTHR23024">
    <property type="entry name" value="ARYLACETAMIDE DEACETYLASE"/>
    <property type="match status" value="1"/>
</dbReference>
<dbReference type="EMBL" id="CAMGYJ010000008">
    <property type="protein sequence ID" value="CAI0465240.1"/>
    <property type="molecule type" value="Genomic_DNA"/>
</dbReference>
<gene>
    <name evidence="3" type="ORF">LITE_LOCUS36529</name>
</gene>
<dbReference type="GO" id="GO:0016787">
    <property type="term" value="F:hydrolase activity"/>
    <property type="evidence" value="ECO:0007669"/>
    <property type="project" value="InterPro"/>
</dbReference>
<keyword evidence="4" id="KW-1185">Reference proteome</keyword>
<protein>
    <recommendedName>
        <fullName evidence="2">Alpha/beta hydrolase fold-3 domain-containing protein</fullName>
    </recommendedName>
</protein>
<proteinExistence type="inferred from homology"/>
<dbReference type="PANTHER" id="PTHR23024:SF577">
    <property type="entry name" value="CARBOXYLESTERASE 2-RELATED"/>
    <property type="match status" value="1"/>
</dbReference>
<evidence type="ECO:0000256" key="1">
    <source>
        <dbReference type="ARBA" id="ARBA00010515"/>
    </source>
</evidence>
<dbReference type="Proteomes" id="UP001154282">
    <property type="component" value="Unassembled WGS sequence"/>
</dbReference>
<dbReference type="AlphaFoldDB" id="A0AAV0P3N5"/>
<dbReference type="Gene3D" id="3.40.50.1820">
    <property type="entry name" value="alpha/beta hydrolase"/>
    <property type="match status" value="1"/>
</dbReference>
<sequence length="327" mass="36357">MSSSSTDGRKLAKEIPGHIRIYDDGTVERLRDTDVVPPSIDAGPGGVSTKDVVYLPELNLSARLYLPQHGGNRKLPLVIYFHGGGFCVASAFCAKYHRYVYRMAAQAQAVVVSFDYRLAPEHPIPAAYEDSRAALRWAVSHRAGNGPEQWLNDHADFDRAFLAGDSAGGNIVHNLAVGKPERRRIKLAVEIQGLVMIHPYFWGKDPIGSEKADNARKAMVDNWWTFVCPSKEGCDDPYINPFAGGAPTSVEELGCRRVVIFVAESDILCGIGKAYYRSLVKSEGHNCKSRVELRETKGEDHIFHLYDPDCEAAAELFENWAFFINRE</sequence>
<dbReference type="Pfam" id="PF07859">
    <property type="entry name" value="Abhydrolase_3"/>
    <property type="match status" value="1"/>
</dbReference>
<accession>A0AAV0P3N5</accession>
<organism evidence="3 4">
    <name type="scientific">Linum tenue</name>
    <dbReference type="NCBI Taxonomy" id="586396"/>
    <lineage>
        <taxon>Eukaryota</taxon>
        <taxon>Viridiplantae</taxon>
        <taxon>Streptophyta</taxon>
        <taxon>Embryophyta</taxon>
        <taxon>Tracheophyta</taxon>
        <taxon>Spermatophyta</taxon>
        <taxon>Magnoliopsida</taxon>
        <taxon>eudicotyledons</taxon>
        <taxon>Gunneridae</taxon>
        <taxon>Pentapetalae</taxon>
        <taxon>rosids</taxon>
        <taxon>fabids</taxon>
        <taxon>Malpighiales</taxon>
        <taxon>Linaceae</taxon>
        <taxon>Linum</taxon>
    </lineage>
</organism>
<comment type="caution">
    <text evidence="3">The sequence shown here is derived from an EMBL/GenBank/DDBJ whole genome shotgun (WGS) entry which is preliminary data.</text>
</comment>
<evidence type="ECO:0000313" key="3">
    <source>
        <dbReference type="EMBL" id="CAI0465240.1"/>
    </source>
</evidence>
<dbReference type="SUPFAM" id="SSF53474">
    <property type="entry name" value="alpha/beta-Hydrolases"/>
    <property type="match status" value="1"/>
</dbReference>
<comment type="similarity">
    <text evidence="1">Belongs to the 'GDXG' lipolytic enzyme family.</text>
</comment>